<dbReference type="RefSeq" id="WP_349426409.1">
    <property type="nucleotide sequence ID" value="NZ_CP151632.1"/>
</dbReference>
<protein>
    <submittedName>
        <fullName evidence="9">Acyltransferase</fullName>
    </submittedName>
</protein>
<evidence type="ECO:0000256" key="5">
    <source>
        <dbReference type="ARBA" id="ARBA00022989"/>
    </source>
</evidence>
<evidence type="ECO:0000256" key="7">
    <source>
        <dbReference type="SAM" id="Phobius"/>
    </source>
</evidence>
<keyword evidence="9" id="KW-0808">Transferase</keyword>
<feature type="transmembrane region" description="Helical" evidence="7">
    <location>
        <begin position="292"/>
        <end position="313"/>
    </location>
</feature>
<feature type="transmembrane region" description="Helical" evidence="7">
    <location>
        <begin position="229"/>
        <end position="248"/>
    </location>
</feature>
<reference evidence="9" key="1">
    <citation type="submission" date="2024-04" db="EMBL/GenBank/DDBJ databases">
        <authorList>
            <person name="Roder T."/>
            <person name="Oberhansli S."/>
            <person name="Kreuzer M."/>
        </authorList>
    </citation>
    <scope>NUCLEOTIDE SEQUENCE</scope>
    <source>
        <strain evidence="9">LWS13-1.2</strain>
    </source>
</reference>
<dbReference type="GO" id="GO:0009246">
    <property type="term" value="P:enterobacterial common antigen biosynthetic process"/>
    <property type="evidence" value="ECO:0007669"/>
    <property type="project" value="TreeGrafter"/>
</dbReference>
<dbReference type="GO" id="GO:0005886">
    <property type="term" value="C:plasma membrane"/>
    <property type="evidence" value="ECO:0007669"/>
    <property type="project" value="UniProtKB-SubCell"/>
</dbReference>
<dbReference type="PANTHER" id="PTHR40074">
    <property type="entry name" value="O-ACETYLTRANSFERASE WECH"/>
    <property type="match status" value="1"/>
</dbReference>
<dbReference type="InterPro" id="IPR002656">
    <property type="entry name" value="Acyl_transf_3_dom"/>
</dbReference>
<comment type="similarity">
    <text evidence="2">Belongs to the acyltransferase 3 family.</text>
</comment>
<name>A0AAU6SFA3_9MICO</name>
<sequence length="349" mass="37517">MAAVEKSRIEWMDVLRGTSIILVVFNHAVLFASSSPLGAPEVAWVLNTVFSPVRMPLMVFLSGLLVSASLARGPRAYITGKVRRVLYPYLVWSVIALALLYGFGIREGIIGGVTAHVVTPWDLLLPLYDPVEHLWFLYDLFLFYMIALVTPRVPPLWIAAGALVAAALVPDFGARRFFLLLVFFMIGVWFSQHVGALERTLARRWVIWGSAALALATVAAAAVGVGLRYTALSAPFAAGGIGIAIVIARRIGSARMLRPLRAVGRDSLVYYIVHWWPASAGVALGALTGNAWIALAVGFAFGLGAGVVMVRLLHVLPALDLLFAWPSRRVGAAASSSGSLSTSDGRSPR</sequence>
<evidence type="ECO:0000256" key="4">
    <source>
        <dbReference type="ARBA" id="ARBA00022692"/>
    </source>
</evidence>
<evidence type="ECO:0000256" key="6">
    <source>
        <dbReference type="ARBA" id="ARBA00023136"/>
    </source>
</evidence>
<proteinExistence type="inferred from homology"/>
<keyword evidence="4 7" id="KW-0812">Transmembrane</keyword>
<keyword evidence="9" id="KW-0012">Acyltransferase</keyword>
<evidence type="ECO:0000256" key="3">
    <source>
        <dbReference type="ARBA" id="ARBA00022475"/>
    </source>
</evidence>
<dbReference type="GO" id="GO:0016413">
    <property type="term" value="F:O-acetyltransferase activity"/>
    <property type="evidence" value="ECO:0007669"/>
    <property type="project" value="TreeGrafter"/>
</dbReference>
<feature type="transmembrane region" description="Helical" evidence="7">
    <location>
        <begin position="53"/>
        <end position="73"/>
    </location>
</feature>
<comment type="subcellular location">
    <subcellularLocation>
        <location evidence="1">Cell membrane</location>
        <topology evidence="1">Multi-pass membrane protein</topology>
    </subcellularLocation>
</comment>
<accession>A0AAU6SFA3</accession>
<evidence type="ECO:0000259" key="8">
    <source>
        <dbReference type="Pfam" id="PF01757"/>
    </source>
</evidence>
<dbReference type="AlphaFoldDB" id="A0AAU6SFA3"/>
<organism evidence="9">
    <name type="scientific">Microbacterium sp. LWS13-1.2</name>
    <dbReference type="NCBI Taxonomy" id="3135264"/>
    <lineage>
        <taxon>Bacteria</taxon>
        <taxon>Bacillati</taxon>
        <taxon>Actinomycetota</taxon>
        <taxon>Actinomycetes</taxon>
        <taxon>Micrococcales</taxon>
        <taxon>Microbacteriaceae</taxon>
        <taxon>Microbacterium</taxon>
    </lineage>
</organism>
<keyword evidence="6 7" id="KW-0472">Membrane</keyword>
<feature type="transmembrane region" description="Helical" evidence="7">
    <location>
        <begin position="14"/>
        <end position="33"/>
    </location>
</feature>
<feature type="transmembrane region" description="Helical" evidence="7">
    <location>
        <begin position="85"/>
        <end position="103"/>
    </location>
</feature>
<keyword evidence="5 7" id="KW-1133">Transmembrane helix</keyword>
<dbReference type="EMBL" id="CP151632">
    <property type="protein sequence ID" value="WZO35588.1"/>
    <property type="molecule type" value="Genomic_DNA"/>
</dbReference>
<feature type="transmembrane region" description="Helical" evidence="7">
    <location>
        <begin position="140"/>
        <end position="168"/>
    </location>
</feature>
<evidence type="ECO:0000313" key="9">
    <source>
        <dbReference type="EMBL" id="WZO35588.1"/>
    </source>
</evidence>
<dbReference type="Pfam" id="PF01757">
    <property type="entry name" value="Acyl_transf_3"/>
    <property type="match status" value="1"/>
</dbReference>
<keyword evidence="3" id="KW-1003">Cell membrane</keyword>
<gene>
    <name evidence="9" type="ORF">MRBLWS13_003292</name>
</gene>
<evidence type="ECO:0000256" key="2">
    <source>
        <dbReference type="ARBA" id="ARBA00007400"/>
    </source>
</evidence>
<feature type="transmembrane region" description="Helical" evidence="7">
    <location>
        <begin position="268"/>
        <end position="286"/>
    </location>
</feature>
<dbReference type="PANTHER" id="PTHR40074:SF2">
    <property type="entry name" value="O-ACETYLTRANSFERASE WECH"/>
    <property type="match status" value="1"/>
</dbReference>
<evidence type="ECO:0000256" key="1">
    <source>
        <dbReference type="ARBA" id="ARBA00004651"/>
    </source>
</evidence>
<feature type="transmembrane region" description="Helical" evidence="7">
    <location>
        <begin position="174"/>
        <end position="193"/>
    </location>
</feature>
<feature type="domain" description="Acyltransferase 3" evidence="8">
    <location>
        <begin position="10"/>
        <end position="309"/>
    </location>
</feature>
<feature type="transmembrane region" description="Helical" evidence="7">
    <location>
        <begin position="205"/>
        <end position="223"/>
    </location>
</feature>
<feature type="transmembrane region" description="Helical" evidence="7">
    <location>
        <begin position="109"/>
        <end position="128"/>
    </location>
</feature>